<sequence>MTSLFDPVRLGDIELPNRIVMAPSVGAWPAQCRVPDDGMRAFYAQRADAGLILAGAASVSPLGVGHPDMPGIWNSTQAQGWRAVTDAVHRRGGRIVLQLWHAGRVSDPEYLLGEMPVAPSAIACGRGPCPQAGGFVVPRSLRLDEIRRVIADFEQAARHAWLAEFDGVEVHAGDGYLIDQFLHDGSNGRQDDYGGTVCKRSRFLLEIVDACAGIWGAGRVGVHLSPRGDRHDMRDSDPAALYRHVARELGQRRTAFICVREHEGADALAPVIRDAFSGALVLNEGYDPDSALRAVQAGRGEAVAFGRAFVRNPDLVQRIRAGQALMSAAASTV</sequence>
<dbReference type="Gene3D" id="3.20.20.70">
    <property type="entry name" value="Aldolase class I"/>
    <property type="match status" value="1"/>
</dbReference>
<accession>A0ABV8S0Q7</accession>
<protein>
    <submittedName>
        <fullName evidence="2">Alkene reductase</fullName>
    </submittedName>
</protein>
<reference evidence="3" key="1">
    <citation type="journal article" date="2019" name="Int. J. Syst. Evol. Microbiol.">
        <title>The Global Catalogue of Microorganisms (GCM) 10K type strain sequencing project: providing services to taxonomists for standard genome sequencing and annotation.</title>
        <authorList>
            <consortium name="The Broad Institute Genomics Platform"/>
            <consortium name="The Broad Institute Genome Sequencing Center for Infectious Disease"/>
            <person name="Wu L."/>
            <person name="Ma J."/>
        </authorList>
    </citation>
    <scope>NUCLEOTIDE SEQUENCE [LARGE SCALE GENOMIC DNA]</scope>
    <source>
        <strain evidence="3">CGMCC 1.19029</strain>
    </source>
</reference>
<organism evidence="2 3">
    <name type="scientific">Castellaniella hirudinis</name>
    <dbReference type="NCBI Taxonomy" id="1144617"/>
    <lineage>
        <taxon>Bacteria</taxon>
        <taxon>Pseudomonadati</taxon>
        <taxon>Pseudomonadota</taxon>
        <taxon>Betaproteobacteria</taxon>
        <taxon>Burkholderiales</taxon>
        <taxon>Alcaligenaceae</taxon>
        <taxon>Castellaniella</taxon>
    </lineage>
</organism>
<dbReference type="Pfam" id="PF00724">
    <property type="entry name" value="Oxidored_FMN"/>
    <property type="match status" value="1"/>
</dbReference>
<keyword evidence="3" id="KW-1185">Reference proteome</keyword>
<dbReference type="Proteomes" id="UP001595756">
    <property type="component" value="Unassembled WGS sequence"/>
</dbReference>
<dbReference type="InterPro" id="IPR001155">
    <property type="entry name" value="OxRdtase_FMN_N"/>
</dbReference>
<evidence type="ECO:0000259" key="1">
    <source>
        <dbReference type="Pfam" id="PF00724"/>
    </source>
</evidence>
<dbReference type="InterPro" id="IPR045247">
    <property type="entry name" value="Oye-like"/>
</dbReference>
<feature type="domain" description="NADH:flavin oxidoreductase/NADH oxidase N-terminal" evidence="1">
    <location>
        <begin position="3"/>
        <end position="323"/>
    </location>
</feature>
<name>A0ABV8S0Q7_9BURK</name>
<evidence type="ECO:0000313" key="3">
    <source>
        <dbReference type="Proteomes" id="UP001595756"/>
    </source>
</evidence>
<dbReference type="PANTHER" id="PTHR22893">
    <property type="entry name" value="NADH OXIDOREDUCTASE-RELATED"/>
    <property type="match status" value="1"/>
</dbReference>
<dbReference type="PANTHER" id="PTHR22893:SF98">
    <property type="entry name" value="OXIDOREDUCTASE"/>
    <property type="match status" value="1"/>
</dbReference>
<dbReference type="RefSeq" id="WP_376813173.1">
    <property type="nucleotide sequence ID" value="NZ_JBHSDY010000006.1"/>
</dbReference>
<dbReference type="CDD" id="cd02933">
    <property type="entry name" value="OYE_like_FMN"/>
    <property type="match status" value="1"/>
</dbReference>
<dbReference type="SUPFAM" id="SSF51395">
    <property type="entry name" value="FMN-linked oxidoreductases"/>
    <property type="match status" value="1"/>
</dbReference>
<evidence type="ECO:0000313" key="2">
    <source>
        <dbReference type="EMBL" id="MFC4298619.1"/>
    </source>
</evidence>
<gene>
    <name evidence="2" type="ORF">ACFO0J_11250</name>
</gene>
<proteinExistence type="predicted"/>
<dbReference type="EMBL" id="JBHSDY010000006">
    <property type="protein sequence ID" value="MFC4298619.1"/>
    <property type="molecule type" value="Genomic_DNA"/>
</dbReference>
<comment type="caution">
    <text evidence="2">The sequence shown here is derived from an EMBL/GenBank/DDBJ whole genome shotgun (WGS) entry which is preliminary data.</text>
</comment>
<dbReference type="InterPro" id="IPR013785">
    <property type="entry name" value="Aldolase_TIM"/>
</dbReference>